<gene>
    <name evidence="2" type="ORF">ACFSJ0_54975</name>
</gene>
<evidence type="ECO:0000256" key="1">
    <source>
        <dbReference type="SAM" id="Phobius"/>
    </source>
</evidence>
<proteinExistence type="predicted"/>
<dbReference type="Proteomes" id="UP001597097">
    <property type="component" value="Unassembled WGS sequence"/>
</dbReference>
<evidence type="ECO:0000313" key="2">
    <source>
        <dbReference type="EMBL" id="MFD1546227.1"/>
    </source>
</evidence>
<keyword evidence="1" id="KW-1133">Transmembrane helix</keyword>
<organism evidence="2 3">
    <name type="scientific">Nonomuraea guangzhouensis</name>
    <dbReference type="NCBI Taxonomy" id="1291555"/>
    <lineage>
        <taxon>Bacteria</taxon>
        <taxon>Bacillati</taxon>
        <taxon>Actinomycetota</taxon>
        <taxon>Actinomycetes</taxon>
        <taxon>Streptosporangiales</taxon>
        <taxon>Streptosporangiaceae</taxon>
        <taxon>Nonomuraea</taxon>
    </lineage>
</organism>
<comment type="caution">
    <text evidence="2">The sequence shown here is derived from an EMBL/GenBank/DDBJ whole genome shotgun (WGS) entry which is preliminary data.</text>
</comment>
<protein>
    <submittedName>
        <fullName evidence="2">MFS transporter</fullName>
    </submittedName>
</protein>
<evidence type="ECO:0000313" key="3">
    <source>
        <dbReference type="Proteomes" id="UP001597097"/>
    </source>
</evidence>
<feature type="transmembrane region" description="Helical" evidence="1">
    <location>
        <begin position="6"/>
        <end position="30"/>
    </location>
</feature>
<keyword evidence="1" id="KW-0812">Transmembrane</keyword>
<dbReference type="EMBL" id="JBHUCM010000062">
    <property type="protein sequence ID" value="MFD1546227.1"/>
    <property type="molecule type" value="Genomic_DNA"/>
</dbReference>
<keyword evidence="1" id="KW-0472">Membrane</keyword>
<reference evidence="3" key="1">
    <citation type="journal article" date="2019" name="Int. J. Syst. Evol. Microbiol.">
        <title>The Global Catalogue of Microorganisms (GCM) 10K type strain sequencing project: providing services to taxonomists for standard genome sequencing and annotation.</title>
        <authorList>
            <consortium name="The Broad Institute Genomics Platform"/>
            <consortium name="The Broad Institute Genome Sequencing Center for Infectious Disease"/>
            <person name="Wu L."/>
            <person name="Ma J."/>
        </authorList>
    </citation>
    <scope>NUCLEOTIDE SEQUENCE [LARGE SCALE GENOMIC DNA]</scope>
    <source>
        <strain evidence="3">CGMCC 1.15399</strain>
    </source>
</reference>
<sequence length="75" mass="7397">GEGGRAPAAIATVTSLSIAFGTAVAGVLVNLGGTSMLDSARYTLFGFAIICALGSVTAARGDTLKEVRAVRGEPA</sequence>
<name>A0ABW4GUL6_9ACTN</name>
<keyword evidence="3" id="KW-1185">Reference proteome</keyword>
<feature type="non-terminal residue" evidence="2">
    <location>
        <position position="1"/>
    </location>
</feature>
<accession>A0ABW4GUL6</accession>
<feature type="transmembrane region" description="Helical" evidence="1">
    <location>
        <begin position="42"/>
        <end position="59"/>
    </location>
</feature>